<evidence type="ECO:0000313" key="3">
    <source>
        <dbReference type="Proteomes" id="UP000198362"/>
    </source>
</evidence>
<protein>
    <recommendedName>
        <fullName evidence="4">DUF998 domain-containing protein</fullName>
    </recommendedName>
</protein>
<dbReference type="EMBL" id="FZPH01000023">
    <property type="protein sequence ID" value="SNT65543.1"/>
    <property type="molecule type" value="Genomic_DNA"/>
</dbReference>
<sequence>MNRQRIDVSTALLATIVGQVLLMGSAWLLPFASEHSVTADTISELVLGPYGFVQTIAFVVAGLGMLSLAAALRVVLPATRGNRASTVLLGINGVGLLVGAVVRTDPVESTVDWDRLTAGGVVHLLAAAVSFVCVVAAMVVLSFNFGRSRGWRTLTPWSALLATGSVSLLLAQGTQGSVSGLLQRLLATLIAVWVVMVAIRARSLATESHDAGVAMDAR</sequence>
<accession>A0A239PEX8</accession>
<evidence type="ECO:0000256" key="1">
    <source>
        <dbReference type="SAM" id="Phobius"/>
    </source>
</evidence>
<evidence type="ECO:0000313" key="2">
    <source>
        <dbReference type="EMBL" id="SNT65543.1"/>
    </source>
</evidence>
<dbReference type="Proteomes" id="UP000198362">
    <property type="component" value="Unassembled WGS sequence"/>
</dbReference>
<dbReference type="Pfam" id="PF06197">
    <property type="entry name" value="DUF998"/>
    <property type="match status" value="1"/>
</dbReference>
<feature type="transmembrane region" description="Helical" evidence="1">
    <location>
        <begin position="122"/>
        <end position="145"/>
    </location>
</feature>
<keyword evidence="3" id="KW-1185">Reference proteome</keyword>
<feature type="transmembrane region" description="Helical" evidence="1">
    <location>
        <begin position="181"/>
        <end position="199"/>
    </location>
</feature>
<organism evidence="2 3">
    <name type="scientific">Asanoa hainanensis</name>
    <dbReference type="NCBI Taxonomy" id="560556"/>
    <lineage>
        <taxon>Bacteria</taxon>
        <taxon>Bacillati</taxon>
        <taxon>Actinomycetota</taxon>
        <taxon>Actinomycetes</taxon>
        <taxon>Micromonosporales</taxon>
        <taxon>Micromonosporaceae</taxon>
        <taxon>Asanoa</taxon>
    </lineage>
</organism>
<dbReference type="AlphaFoldDB" id="A0A239PEX8"/>
<evidence type="ECO:0008006" key="4">
    <source>
        <dbReference type="Google" id="ProtNLM"/>
    </source>
</evidence>
<gene>
    <name evidence="2" type="ORF">SAMN05421812_12396</name>
</gene>
<feature type="transmembrane region" description="Helical" evidence="1">
    <location>
        <begin position="12"/>
        <end position="32"/>
    </location>
</feature>
<feature type="transmembrane region" description="Helical" evidence="1">
    <location>
        <begin position="84"/>
        <end position="102"/>
    </location>
</feature>
<keyword evidence="1" id="KW-0812">Transmembrane</keyword>
<keyword evidence="1" id="KW-1133">Transmembrane helix</keyword>
<feature type="transmembrane region" description="Helical" evidence="1">
    <location>
        <begin position="157"/>
        <end position="175"/>
    </location>
</feature>
<keyword evidence="1" id="KW-0472">Membrane</keyword>
<name>A0A239PEX8_9ACTN</name>
<proteinExistence type="predicted"/>
<reference evidence="2 3" key="1">
    <citation type="submission" date="2017-06" db="EMBL/GenBank/DDBJ databases">
        <authorList>
            <person name="Kim H.J."/>
            <person name="Triplett B.A."/>
        </authorList>
    </citation>
    <scope>NUCLEOTIDE SEQUENCE [LARGE SCALE GENOMIC DNA]</scope>
    <source>
        <strain evidence="2 3">CGMCC 4.5593</strain>
    </source>
</reference>
<feature type="transmembrane region" description="Helical" evidence="1">
    <location>
        <begin position="52"/>
        <end position="72"/>
    </location>
</feature>
<dbReference type="InterPro" id="IPR009339">
    <property type="entry name" value="DUF998"/>
</dbReference>